<dbReference type="InParanoid" id="A0A2V0NML5"/>
<dbReference type="SUPFAM" id="SSF47144">
    <property type="entry name" value="HSC20 (HSCB), C-terminal oligomerisation domain"/>
    <property type="match status" value="1"/>
</dbReference>
<protein>
    <submittedName>
        <fullName evidence="4">Iron-sulfur cluster co-chaperone mitochondrial</fullName>
    </submittedName>
</protein>
<accession>A0A2V0NML5</accession>
<keyword evidence="5" id="KW-1185">Reference proteome</keyword>
<dbReference type="GO" id="GO:0051087">
    <property type="term" value="F:protein-folding chaperone binding"/>
    <property type="evidence" value="ECO:0007669"/>
    <property type="project" value="InterPro"/>
</dbReference>
<dbReference type="NCBIfam" id="TIGR00714">
    <property type="entry name" value="hscB"/>
    <property type="match status" value="1"/>
</dbReference>
<comment type="similarity">
    <text evidence="1">Belongs to the HscB family.</text>
</comment>
<evidence type="ECO:0000313" key="5">
    <source>
        <dbReference type="Proteomes" id="UP000247498"/>
    </source>
</evidence>
<evidence type="ECO:0000313" key="4">
    <source>
        <dbReference type="EMBL" id="GBF88744.1"/>
    </source>
</evidence>
<dbReference type="InterPro" id="IPR004640">
    <property type="entry name" value="HscB"/>
</dbReference>
<dbReference type="OrthoDB" id="448954at2759"/>
<evidence type="ECO:0000256" key="2">
    <source>
        <dbReference type="ARBA" id="ARBA00023186"/>
    </source>
</evidence>
<dbReference type="PANTHER" id="PTHR14021:SF15">
    <property type="entry name" value="IRON-SULFUR CLUSTER CO-CHAPERONE PROTEIN HSCB"/>
    <property type="match status" value="1"/>
</dbReference>
<proteinExistence type="inferred from homology"/>
<dbReference type="FunCoup" id="A0A2V0NML5">
    <property type="interactions" value="1344"/>
</dbReference>
<dbReference type="PROSITE" id="PS50076">
    <property type="entry name" value="DNAJ_2"/>
    <property type="match status" value="1"/>
</dbReference>
<feature type="domain" description="J" evidence="3">
    <location>
        <begin position="141"/>
        <end position="214"/>
    </location>
</feature>
<dbReference type="STRING" id="307507.A0A2V0NML5"/>
<gene>
    <name evidence="4" type="ORF">Rsub_01645</name>
</gene>
<dbReference type="Proteomes" id="UP000247498">
    <property type="component" value="Unassembled WGS sequence"/>
</dbReference>
<dbReference type="InterPro" id="IPR036386">
    <property type="entry name" value="HscB_C_sf"/>
</dbReference>
<name>A0A2V0NML5_9CHLO</name>
<dbReference type="InterPro" id="IPR036869">
    <property type="entry name" value="J_dom_sf"/>
</dbReference>
<dbReference type="Gene3D" id="1.20.1280.20">
    <property type="entry name" value="HscB, C-terminal domain"/>
    <property type="match status" value="1"/>
</dbReference>
<sequence>MQGPQLLPGVVVAGGVAGAGGAPQQHAMRYTGALLTRAVAAALAARHAAAPLPGVPFAAASAAAAAAASSSSSTSAAALLAERAASHLWASSSRRGAHFERGSDSFEEAEASCWSCHDRHKRGSLLCQSCDKIQPADSSQTYFDLMGIREPTFDIDTAALERRYKLLQWTLHPDKSVARTPQEQGFSAEHASHVNQAYGVLRKPLSRANYLLSLAGVQAGDNFEGTIEDPELLMEVMEAREQVEATDDPRELAPLLDSARARQSALEARLSEAFRARDTGAAAALVAQLTYYVRLEEAITAKM</sequence>
<dbReference type="GO" id="GO:0051259">
    <property type="term" value="P:protein complex oligomerization"/>
    <property type="evidence" value="ECO:0007669"/>
    <property type="project" value="InterPro"/>
</dbReference>
<dbReference type="InterPro" id="IPR009073">
    <property type="entry name" value="HscB_oligo_C"/>
</dbReference>
<keyword evidence="2" id="KW-0143">Chaperone</keyword>
<dbReference type="GO" id="GO:0001671">
    <property type="term" value="F:ATPase activator activity"/>
    <property type="evidence" value="ECO:0007669"/>
    <property type="project" value="InterPro"/>
</dbReference>
<dbReference type="SUPFAM" id="SSF46565">
    <property type="entry name" value="Chaperone J-domain"/>
    <property type="match status" value="1"/>
</dbReference>
<dbReference type="AlphaFoldDB" id="A0A2V0NML5"/>
<dbReference type="PANTHER" id="PTHR14021">
    <property type="entry name" value="IRON-SULFUR CLUSTER CO-CHAPERONE PROTEIN HSCB"/>
    <property type="match status" value="1"/>
</dbReference>
<evidence type="ECO:0000256" key="1">
    <source>
        <dbReference type="ARBA" id="ARBA00010476"/>
    </source>
</evidence>
<comment type="caution">
    <text evidence="4">The sequence shown here is derived from an EMBL/GenBank/DDBJ whole genome shotgun (WGS) entry which is preliminary data.</text>
</comment>
<dbReference type="EMBL" id="BDRX01000006">
    <property type="protein sequence ID" value="GBF88744.1"/>
    <property type="molecule type" value="Genomic_DNA"/>
</dbReference>
<reference evidence="4 5" key="1">
    <citation type="journal article" date="2018" name="Sci. Rep.">
        <title>Raphidocelis subcapitata (=Pseudokirchneriella subcapitata) provides an insight into genome evolution and environmental adaptations in the Sphaeropleales.</title>
        <authorList>
            <person name="Suzuki S."/>
            <person name="Yamaguchi H."/>
            <person name="Nakajima N."/>
            <person name="Kawachi M."/>
        </authorList>
    </citation>
    <scope>NUCLEOTIDE SEQUENCE [LARGE SCALE GENOMIC DNA]</scope>
    <source>
        <strain evidence="4 5">NIES-35</strain>
    </source>
</reference>
<evidence type="ECO:0000259" key="3">
    <source>
        <dbReference type="PROSITE" id="PS50076"/>
    </source>
</evidence>
<dbReference type="Gene3D" id="1.10.287.110">
    <property type="entry name" value="DnaJ domain"/>
    <property type="match status" value="1"/>
</dbReference>
<organism evidence="4 5">
    <name type="scientific">Raphidocelis subcapitata</name>
    <dbReference type="NCBI Taxonomy" id="307507"/>
    <lineage>
        <taxon>Eukaryota</taxon>
        <taxon>Viridiplantae</taxon>
        <taxon>Chlorophyta</taxon>
        <taxon>core chlorophytes</taxon>
        <taxon>Chlorophyceae</taxon>
        <taxon>CS clade</taxon>
        <taxon>Sphaeropleales</taxon>
        <taxon>Selenastraceae</taxon>
        <taxon>Raphidocelis</taxon>
    </lineage>
</organism>
<dbReference type="Pfam" id="PF07743">
    <property type="entry name" value="HSCB_C"/>
    <property type="match status" value="1"/>
</dbReference>
<dbReference type="GO" id="GO:0044571">
    <property type="term" value="P:[2Fe-2S] cluster assembly"/>
    <property type="evidence" value="ECO:0007669"/>
    <property type="project" value="InterPro"/>
</dbReference>
<dbReference type="InterPro" id="IPR001623">
    <property type="entry name" value="DnaJ_domain"/>
</dbReference>